<dbReference type="PANTHER" id="PTHR37828">
    <property type="entry name" value="GSR2449 PROTEIN"/>
    <property type="match status" value="1"/>
</dbReference>
<dbReference type="AlphaFoldDB" id="A0A1I2F6S5"/>
<gene>
    <name evidence="3" type="ORF">SAMN04488035_1142</name>
</gene>
<evidence type="ECO:0000256" key="1">
    <source>
        <dbReference type="ARBA" id="ARBA00007689"/>
    </source>
</evidence>
<dbReference type="Pfam" id="PF03795">
    <property type="entry name" value="YCII"/>
    <property type="match status" value="1"/>
</dbReference>
<dbReference type="RefSeq" id="WP_308430767.1">
    <property type="nucleotide sequence ID" value="NZ_BNAN01000002.1"/>
</dbReference>
<keyword evidence="4" id="KW-1185">Reference proteome</keyword>
<evidence type="ECO:0000313" key="3">
    <source>
        <dbReference type="EMBL" id="SFF00679.1"/>
    </source>
</evidence>
<dbReference type="Proteomes" id="UP000198520">
    <property type="component" value="Unassembled WGS sequence"/>
</dbReference>
<comment type="similarity">
    <text evidence="1">Belongs to the YciI family.</text>
</comment>
<dbReference type="InterPro" id="IPR011008">
    <property type="entry name" value="Dimeric_a/b-barrel"/>
</dbReference>
<feature type="domain" description="YCII-related" evidence="2">
    <location>
        <begin position="17"/>
        <end position="87"/>
    </location>
</feature>
<name>A0A1I2F6S5_9MICO</name>
<protein>
    <recommendedName>
        <fullName evidence="2">YCII-related domain-containing protein</fullName>
    </recommendedName>
</protein>
<dbReference type="Gene3D" id="3.30.70.1060">
    <property type="entry name" value="Dimeric alpha+beta barrel"/>
    <property type="match status" value="1"/>
</dbReference>
<dbReference type="SUPFAM" id="SSF54909">
    <property type="entry name" value="Dimeric alpha+beta barrel"/>
    <property type="match status" value="1"/>
</dbReference>
<organism evidence="3 4">
    <name type="scientific">Flavimobilis marinus</name>
    <dbReference type="NCBI Taxonomy" id="285351"/>
    <lineage>
        <taxon>Bacteria</taxon>
        <taxon>Bacillati</taxon>
        <taxon>Actinomycetota</taxon>
        <taxon>Actinomycetes</taxon>
        <taxon>Micrococcales</taxon>
        <taxon>Jonesiaceae</taxon>
        <taxon>Flavimobilis</taxon>
    </lineage>
</organism>
<dbReference type="EMBL" id="FONZ01000002">
    <property type="protein sequence ID" value="SFF00679.1"/>
    <property type="molecule type" value="Genomic_DNA"/>
</dbReference>
<evidence type="ECO:0000313" key="4">
    <source>
        <dbReference type="Proteomes" id="UP000198520"/>
    </source>
</evidence>
<sequence>MARMPVYAVTYTYVAEPERLASVRAEHRAYLRGLHADGAVLASGPLPDDGGALLLLSARDLAGLEQLLLADPFAVHGLISATDVRRWDPVIGPWAS</sequence>
<proteinExistence type="inferred from homology"/>
<dbReference type="InterPro" id="IPR005545">
    <property type="entry name" value="YCII"/>
</dbReference>
<accession>A0A1I2F6S5</accession>
<dbReference type="PANTHER" id="PTHR37828:SF1">
    <property type="entry name" value="YCII-RELATED DOMAIN-CONTAINING PROTEIN"/>
    <property type="match status" value="1"/>
</dbReference>
<reference evidence="4" key="1">
    <citation type="submission" date="2016-10" db="EMBL/GenBank/DDBJ databases">
        <authorList>
            <person name="Varghese N."/>
            <person name="Submissions S."/>
        </authorList>
    </citation>
    <scope>NUCLEOTIDE SEQUENCE [LARGE SCALE GENOMIC DNA]</scope>
    <source>
        <strain evidence="4">DSM 19083</strain>
    </source>
</reference>
<evidence type="ECO:0000259" key="2">
    <source>
        <dbReference type="Pfam" id="PF03795"/>
    </source>
</evidence>
<dbReference type="STRING" id="285351.SAMN04488035_1142"/>